<dbReference type="AlphaFoldDB" id="A0A182Q9J9"/>
<protein>
    <submittedName>
        <fullName evidence="2">Uncharacterized protein</fullName>
    </submittedName>
</protein>
<evidence type="ECO:0000256" key="1">
    <source>
        <dbReference type="SAM" id="MobiDB-lite"/>
    </source>
</evidence>
<dbReference type="Proteomes" id="UP000075886">
    <property type="component" value="Unassembled WGS sequence"/>
</dbReference>
<dbReference type="EMBL" id="AXCN02000060">
    <property type="status" value="NOT_ANNOTATED_CDS"/>
    <property type="molecule type" value="Genomic_DNA"/>
</dbReference>
<feature type="region of interest" description="Disordered" evidence="1">
    <location>
        <begin position="37"/>
        <end position="63"/>
    </location>
</feature>
<feature type="compositionally biased region" description="Pro residues" evidence="1">
    <location>
        <begin position="1"/>
        <end position="10"/>
    </location>
</feature>
<reference evidence="3" key="1">
    <citation type="submission" date="2014-01" db="EMBL/GenBank/DDBJ databases">
        <title>The Genome Sequence of Anopheles farauti FAR1 (V2).</title>
        <authorList>
            <consortium name="The Broad Institute Genomics Platform"/>
            <person name="Neafsey D.E."/>
            <person name="Besansky N."/>
            <person name="Howell P."/>
            <person name="Walton C."/>
            <person name="Young S.K."/>
            <person name="Zeng Q."/>
            <person name="Gargeya S."/>
            <person name="Fitzgerald M."/>
            <person name="Haas B."/>
            <person name="Abouelleil A."/>
            <person name="Allen A.W."/>
            <person name="Alvarado L."/>
            <person name="Arachchi H.M."/>
            <person name="Berlin A.M."/>
            <person name="Chapman S.B."/>
            <person name="Gainer-Dewar J."/>
            <person name="Goldberg J."/>
            <person name="Griggs A."/>
            <person name="Gujja S."/>
            <person name="Hansen M."/>
            <person name="Howarth C."/>
            <person name="Imamovic A."/>
            <person name="Ireland A."/>
            <person name="Larimer J."/>
            <person name="McCowan C."/>
            <person name="Murphy C."/>
            <person name="Pearson M."/>
            <person name="Poon T.W."/>
            <person name="Priest M."/>
            <person name="Roberts A."/>
            <person name="Saif S."/>
            <person name="Shea T."/>
            <person name="Sisk P."/>
            <person name="Sykes S."/>
            <person name="Wortman J."/>
            <person name="Nusbaum C."/>
            <person name="Birren B."/>
        </authorList>
    </citation>
    <scope>NUCLEOTIDE SEQUENCE [LARGE SCALE GENOMIC DNA]</scope>
    <source>
        <strain evidence="3">FAR1</strain>
    </source>
</reference>
<dbReference type="EnsemblMetazoa" id="AFAF005749-RA">
    <property type="protein sequence ID" value="AFAF005749-PA"/>
    <property type="gene ID" value="AFAF005749"/>
</dbReference>
<feature type="compositionally biased region" description="Polar residues" evidence="1">
    <location>
        <begin position="12"/>
        <end position="24"/>
    </location>
</feature>
<reference evidence="2" key="2">
    <citation type="submission" date="2020-05" db="UniProtKB">
        <authorList>
            <consortium name="EnsemblMetazoa"/>
        </authorList>
    </citation>
    <scope>IDENTIFICATION</scope>
    <source>
        <strain evidence="2">FAR1</strain>
    </source>
</reference>
<sequence>MLDPTGPDPNSPKGNPTGYPTSHVDQYIRKEQALAEVNTTTPPVTVASSGEGSGPPAGEQSNALLSKLGSSLFGATGSPQKVVTNIRGFLSNRLTSVSIPDTARPAITSGQADPYRRRETVKMK</sequence>
<proteinExistence type="predicted"/>
<name>A0A182Q9J9_9DIPT</name>
<dbReference type="EMBL" id="AXCN02000061">
    <property type="status" value="NOT_ANNOTATED_CDS"/>
    <property type="molecule type" value="Genomic_DNA"/>
</dbReference>
<accession>A0A182Q9J9</accession>
<organism evidence="2 3">
    <name type="scientific">Anopheles farauti</name>
    <dbReference type="NCBI Taxonomy" id="69004"/>
    <lineage>
        <taxon>Eukaryota</taxon>
        <taxon>Metazoa</taxon>
        <taxon>Ecdysozoa</taxon>
        <taxon>Arthropoda</taxon>
        <taxon>Hexapoda</taxon>
        <taxon>Insecta</taxon>
        <taxon>Pterygota</taxon>
        <taxon>Neoptera</taxon>
        <taxon>Endopterygota</taxon>
        <taxon>Diptera</taxon>
        <taxon>Nematocera</taxon>
        <taxon>Culicoidea</taxon>
        <taxon>Culicidae</taxon>
        <taxon>Anophelinae</taxon>
        <taxon>Anopheles</taxon>
    </lineage>
</organism>
<feature type="compositionally biased region" description="Low complexity" evidence="1">
    <location>
        <begin position="47"/>
        <end position="61"/>
    </location>
</feature>
<feature type="region of interest" description="Disordered" evidence="1">
    <location>
        <begin position="1"/>
        <end position="24"/>
    </location>
</feature>
<evidence type="ECO:0000313" key="2">
    <source>
        <dbReference type="EnsemblMetazoa" id="AFAF005749-PA"/>
    </source>
</evidence>
<keyword evidence="3" id="KW-1185">Reference proteome</keyword>
<feature type="region of interest" description="Disordered" evidence="1">
    <location>
        <begin position="101"/>
        <end position="124"/>
    </location>
</feature>
<feature type="compositionally biased region" description="Basic and acidic residues" evidence="1">
    <location>
        <begin position="114"/>
        <end position="124"/>
    </location>
</feature>
<dbReference type="VEuPathDB" id="VectorBase:AFAF005749"/>
<evidence type="ECO:0000313" key="3">
    <source>
        <dbReference type="Proteomes" id="UP000075886"/>
    </source>
</evidence>